<dbReference type="CDD" id="cd04301">
    <property type="entry name" value="NAT_SF"/>
    <property type="match status" value="1"/>
</dbReference>
<keyword evidence="2" id="KW-0808">Transferase</keyword>
<evidence type="ECO:0000313" key="3">
    <source>
        <dbReference type="Proteomes" id="UP000000844"/>
    </source>
</evidence>
<dbReference type="KEGG" id="sna:Snas_5948"/>
<dbReference type="HOGENOM" id="CLU_093811_0_0_11"/>
<evidence type="ECO:0000259" key="1">
    <source>
        <dbReference type="PROSITE" id="PS51186"/>
    </source>
</evidence>
<accession>D3Q046</accession>
<proteinExistence type="predicted"/>
<sequence>MGELEIATVAAADDAWVGAPTGSQIVETAEFRIARLPERFPDPLQVQWVRSARPAATVLTEIVERATGFGLPETVVCVKPSAPADLDEALLARGAELVDTADVLAMPLPAEFRATDLPGLEVRWRTTPKIGRDANTVGIATFGGTRAPDVDVALQAASDRETVAAGFGGAVVAYLDDTPVAVAGLEVADDVARLWGGGVLEAHRGLGVYRALVATRLSYAAEHGATMALTKGRVSTSSPILRRLGFVSYGQERTYRLAL</sequence>
<evidence type="ECO:0000313" key="2">
    <source>
        <dbReference type="EMBL" id="ADD45575.1"/>
    </source>
</evidence>
<reference evidence="2 3" key="1">
    <citation type="journal article" date="2009" name="Stand. Genomic Sci.">
        <title>Complete genome sequence of Stackebrandtia nassauensis type strain (LLR-40K-21).</title>
        <authorList>
            <person name="Munk C."/>
            <person name="Lapidus A."/>
            <person name="Copeland A."/>
            <person name="Jando M."/>
            <person name="Mayilraj S."/>
            <person name="Glavina Del Rio T."/>
            <person name="Nolan M."/>
            <person name="Chen F."/>
            <person name="Lucas S."/>
            <person name="Tice H."/>
            <person name="Cheng J.F."/>
            <person name="Han C."/>
            <person name="Detter J.C."/>
            <person name="Bruce D."/>
            <person name="Goodwin L."/>
            <person name="Chain P."/>
            <person name="Pitluck S."/>
            <person name="Goker M."/>
            <person name="Ovchinikova G."/>
            <person name="Pati A."/>
            <person name="Ivanova N."/>
            <person name="Mavromatis K."/>
            <person name="Chen A."/>
            <person name="Palaniappan K."/>
            <person name="Land M."/>
            <person name="Hauser L."/>
            <person name="Chang Y.J."/>
            <person name="Jeffries C.D."/>
            <person name="Bristow J."/>
            <person name="Eisen J.A."/>
            <person name="Markowitz V."/>
            <person name="Hugenholtz P."/>
            <person name="Kyrpides N.C."/>
            <person name="Klenk H.P."/>
        </authorList>
    </citation>
    <scope>NUCLEOTIDE SEQUENCE [LARGE SCALE GENOMIC DNA]</scope>
    <source>
        <strain evidence="3">DSM 44728 / CIP 108903 / NRRL B-16338 / NBRC 102104 / LLR-40K-21</strain>
    </source>
</reference>
<organism evidence="2 3">
    <name type="scientific">Stackebrandtia nassauensis (strain DSM 44728 / CIP 108903 / NRRL B-16338 / NBRC 102104 / LLR-40K-21)</name>
    <dbReference type="NCBI Taxonomy" id="446470"/>
    <lineage>
        <taxon>Bacteria</taxon>
        <taxon>Bacillati</taxon>
        <taxon>Actinomycetota</taxon>
        <taxon>Actinomycetes</taxon>
        <taxon>Glycomycetales</taxon>
        <taxon>Glycomycetaceae</taxon>
        <taxon>Stackebrandtia</taxon>
    </lineage>
</organism>
<dbReference type="Gene3D" id="3.40.630.30">
    <property type="match status" value="1"/>
</dbReference>
<dbReference type="PROSITE" id="PS51186">
    <property type="entry name" value="GNAT"/>
    <property type="match status" value="1"/>
</dbReference>
<dbReference type="InterPro" id="IPR000182">
    <property type="entry name" value="GNAT_dom"/>
</dbReference>
<dbReference type="RefSeq" id="WP_013021146.1">
    <property type="nucleotide sequence ID" value="NC_013947.1"/>
</dbReference>
<dbReference type="InterPro" id="IPR016181">
    <property type="entry name" value="Acyl_CoA_acyltransferase"/>
</dbReference>
<gene>
    <name evidence="2" type="ordered locus">Snas_5948</name>
</gene>
<dbReference type="SUPFAM" id="SSF55729">
    <property type="entry name" value="Acyl-CoA N-acyltransferases (Nat)"/>
    <property type="match status" value="1"/>
</dbReference>
<dbReference type="OrthoDB" id="4375873at2"/>
<name>D3Q046_STANL</name>
<dbReference type="Proteomes" id="UP000000844">
    <property type="component" value="Chromosome"/>
</dbReference>
<dbReference type="eggNOG" id="COG0456">
    <property type="taxonomic scope" value="Bacteria"/>
</dbReference>
<dbReference type="EMBL" id="CP001778">
    <property type="protein sequence ID" value="ADD45575.1"/>
    <property type="molecule type" value="Genomic_DNA"/>
</dbReference>
<dbReference type="STRING" id="446470.Snas_5948"/>
<protein>
    <submittedName>
        <fullName evidence="2">GCN5-related N-acetyltransferase</fullName>
    </submittedName>
</protein>
<dbReference type="AlphaFoldDB" id="D3Q046"/>
<dbReference type="GO" id="GO:0016747">
    <property type="term" value="F:acyltransferase activity, transferring groups other than amino-acyl groups"/>
    <property type="evidence" value="ECO:0007669"/>
    <property type="project" value="InterPro"/>
</dbReference>
<dbReference type="Pfam" id="PF00583">
    <property type="entry name" value="Acetyltransf_1"/>
    <property type="match status" value="1"/>
</dbReference>
<feature type="domain" description="N-acetyltransferase" evidence="1">
    <location>
        <begin position="129"/>
        <end position="259"/>
    </location>
</feature>
<keyword evidence="3" id="KW-1185">Reference proteome</keyword>